<dbReference type="OrthoDB" id="2537769at2759"/>
<dbReference type="EMBL" id="NAJN01001113">
    <property type="protein sequence ID" value="TKA65667.1"/>
    <property type="molecule type" value="Genomic_DNA"/>
</dbReference>
<feature type="compositionally biased region" description="Low complexity" evidence="1">
    <location>
        <begin position="71"/>
        <end position="80"/>
    </location>
</feature>
<feature type="region of interest" description="Disordered" evidence="1">
    <location>
        <begin position="1"/>
        <end position="157"/>
    </location>
</feature>
<evidence type="ECO:0008006" key="4">
    <source>
        <dbReference type="Google" id="ProtNLM"/>
    </source>
</evidence>
<evidence type="ECO:0000313" key="3">
    <source>
        <dbReference type="Proteomes" id="UP000308768"/>
    </source>
</evidence>
<dbReference type="AlphaFoldDB" id="A0A4U0WRU3"/>
<feature type="non-terminal residue" evidence="2">
    <location>
        <position position="400"/>
    </location>
</feature>
<evidence type="ECO:0000313" key="2">
    <source>
        <dbReference type="EMBL" id="TKA65667.1"/>
    </source>
</evidence>
<protein>
    <recommendedName>
        <fullName evidence="4">DUF2461 domain-containing protein</fullName>
    </recommendedName>
</protein>
<dbReference type="Pfam" id="PF09365">
    <property type="entry name" value="DUF2461"/>
    <property type="match status" value="1"/>
</dbReference>
<dbReference type="Proteomes" id="UP000308768">
    <property type="component" value="Unassembled WGS sequence"/>
</dbReference>
<dbReference type="STRING" id="331657.A0A4U0WRU3"/>
<dbReference type="InterPro" id="IPR012808">
    <property type="entry name" value="CHP02453"/>
</dbReference>
<sequence length="400" mass="44386">MVRRSSRQSLRLKSTKTTPASPTARKRTLSKTANFVQQDGSSKGLNLVKKSKTTPNKSQHSPSESQDDQSEPSSASGSEAAIEDEASGYEDEDTSAVPSPSKSETDDDPEYSSEEQVKPKRSAKPKDRKAAALPKTTKDSDLWRTGVKSGMGPGTQVIFKRPKARPAGSTPYTADTVHPNTMLFLKDLRANNDREWLKMHDPDYCASLSDFNSFVECLTQKVVEVDDTIPELPVKDIVFRIYRDIRFSPDQTPYKTYVSAAWSRTGRKGPYAAYYVQVQPGGSFVGGGLWMPEAQSLAALRRDIDRNPQKIKRTLVNSRLRKEFFGGIPDDEKKAVKAFVAQNAENALKTKPKGYDSGHKNIELLRLRNFTVGKKLEDEEVIGSKGLARVAELISCMVPF</sequence>
<proteinExistence type="predicted"/>
<feature type="compositionally biased region" description="Polar residues" evidence="1">
    <location>
        <begin position="30"/>
        <end position="44"/>
    </location>
</feature>
<dbReference type="PANTHER" id="PTHR36452">
    <property type="entry name" value="CHROMOSOME 12, WHOLE GENOME SHOTGUN SEQUENCE"/>
    <property type="match status" value="1"/>
</dbReference>
<dbReference type="NCBIfam" id="TIGR02453">
    <property type="entry name" value="TIGR02453 family protein"/>
    <property type="match status" value="1"/>
</dbReference>
<dbReference type="PANTHER" id="PTHR36452:SF1">
    <property type="entry name" value="DUF2461 DOMAIN-CONTAINING PROTEIN"/>
    <property type="match status" value="1"/>
</dbReference>
<gene>
    <name evidence="2" type="ORF">B0A49_04984</name>
</gene>
<evidence type="ECO:0000256" key="1">
    <source>
        <dbReference type="SAM" id="MobiDB-lite"/>
    </source>
</evidence>
<feature type="compositionally biased region" description="Basic and acidic residues" evidence="1">
    <location>
        <begin position="124"/>
        <end position="142"/>
    </location>
</feature>
<reference evidence="2 3" key="1">
    <citation type="submission" date="2017-03" db="EMBL/GenBank/DDBJ databases">
        <title>Genomes of endolithic fungi from Antarctica.</title>
        <authorList>
            <person name="Coleine C."/>
            <person name="Masonjones S."/>
            <person name="Stajich J.E."/>
        </authorList>
    </citation>
    <scope>NUCLEOTIDE SEQUENCE [LARGE SCALE GENOMIC DNA]</scope>
    <source>
        <strain evidence="2 3">CCFEE 5187</strain>
    </source>
</reference>
<name>A0A4U0WRU3_9PEZI</name>
<comment type="caution">
    <text evidence="2">The sequence shown here is derived from an EMBL/GenBank/DDBJ whole genome shotgun (WGS) entry which is preliminary data.</text>
</comment>
<feature type="compositionally biased region" description="Acidic residues" evidence="1">
    <location>
        <begin position="81"/>
        <end position="94"/>
    </location>
</feature>
<keyword evidence="3" id="KW-1185">Reference proteome</keyword>
<accession>A0A4U0WRU3</accession>
<organism evidence="2 3">
    <name type="scientific">Cryomyces minteri</name>
    <dbReference type="NCBI Taxonomy" id="331657"/>
    <lineage>
        <taxon>Eukaryota</taxon>
        <taxon>Fungi</taxon>
        <taxon>Dikarya</taxon>
        <taxon>Ascomycota</taxon>
        <taxon>Pezizomycotina</taxon>
        <taxon>Dothideomycetes</taxon>
        <taxon>Dothideomycetes incertae sedis</taxon>
        <taxon>Cryomyces</taxon>
    </lineage>
</organism>